<organism evidence="6 7">
    <name type="scientific">Stenotrophomonas daejeonensis</name>
    <dbReference type="NCBI Taxonomy" id="659018"/>
    <lineage>
        <taxon>Bacteria</taxon>
        <taxon>Pseudomonadati</taxon>
        <taxon>Pseudomonadota</taxon>
        <taxon>Gammaproteobacteria</taxon>
        <taxon>Lysobacterales</taxon>
        <taxon>Lysobacteraceae</taxon>
        <taxon>Stenotrophomonas</taxon>
    </lineage>
</organism>
<evidence type="ECO:0000256" key="3">
    <source>
        <dbReference type="ARBA" id="ARBA00023163"/>
    </source>
</evidence>
<dbReference type="AlphaFoldDB" id="A0A0R0EBF8"/>
<dbReference type="SUPFAM" id="SSF54909">
    <property type="entry name" value="Dimeric alpha+beta barrel"/>
    <property type="match status" value="1"/>
</dbReference>
<dbReference type="GO" id="GO:0043200">
    <property type="term" value="P:response to amino acid"/>
    <property type="evidence" value="ECO:0007669"/>
    <property type="project" value="TreeGrafter"/>
</dbReference>
<dbReference type="EMBL" id="LDJP01000022">
    <property type="protein sequence ID" value="KRG87566.1"/>
    <property type="molecule type" value="Genomic_DNA"/>
</dbReference>
<keyword evidence="3" id="KW-0804">Transcription</keyword>
<dbReference type="OrthoDB" id="5476at2"/>
<dbReference type="InterPro" id="IPR019887">
    <property type="entry name" value="Tscrpt_reg_AsnC/Lrp_C"/>
</dbReference>
<dbReference type="SMART" id="SM00344">
    <property type="entry name" value="HTH_ASNC"/>
    <property type="match status" value="1"/>
</dbReference>
<feature type="domain" description="Transcription regulator AsnC/Lrp ligand binding" evidence="4">
    <location>
        <begin position="64"/>
        <end position="124"/>
    </location>
</feature>
<gene>
    <name evidence="6" type="ORF">ABB34_04790</name>
</gene>
<dbReference type="InterPro" id="IPR019888">
    <property type="entry name" value="Tscrpt_reg_AsnC-like"/>
</dbReference>
<dbReference type="InterPro" id="IPR000485">
    <property type="entry name" value="AsnC-type_HTH_dom"/>
</dbReference>
<dbReference type="PRINTS" id="PR00033">
    <property type="entry name" value="HTHASNC"/>
</dbReference>
<comment type="caution">
    <text evidence="6">The sequence shown here is derived from an EMBL/GenBank/DDBJ whole genome shotgun (WGS) entry which is preliminary data.</text>
</comment>
<dbReference type="Gene3D" id="1.10.10.10">
    <property type="entry name" value="Winged helix-like DNA-binding domain superfamily/Winged helix DNA-binding domain"/>
    <property type="match status" value="1"/>
</dbReference>
<sequence length="134" mass="14924">MPLDKMGRAILAQLGRDARTSWQALGRQVHLTGQAVATRVQQMVDDGTIRRFTVVRGDLQRYFVTVFMDTPRFDAFEAFLQAHADVESASKIAGEGCYHVVLACADPAGLEAFTGAMQHYGRYKVASEMRRVKD</sequence>
<dbReference type="Gene3D" id="3.30.70.920">
    <property type="match status" value="1"/>
</dbReference>
<evidence type="ECO:0000313" key="7">
    <source>
        <dbReference type="Proteomes" id="UP000050940"/>
    </source>
</evidence>
<evidence type="ECO:0008006" key="8">
    <source>
        <dbReference type="Google" id="ProtNLM"/>
    </source>
</evidence>
<dbReference type="InterPro" id="IPR036388">
    <property type="entry name" value="WH-like_DNA-bd_sf"/>
</dbReference>
<dbReference type="RefSeq" id="WP_057640111.1">
    <property type="nucleotide sequence ID" value="NZ_LDJP01000022.1"/>
</dbReference>
<accession>A0A0R0EBF8</accession>
<name>A0A0R0EBF8_9GAMM</name>
<dbReference type="PATRIC" id="fig|659018.3.peg.862"/>
<dbReference type="SUPFAM" id="SSF46785">
    <property type="entry name" value="Winged helix' DNA-binding domain"/>
    <property type="match status" value="1"/>
</dbReference>
<evidence type="ECO:0000313" key="6">
    <source>
        <dbReference type="EMBL" id="KRG87566.1"/>
    </source>
</evidence>
<dbReference type="InterPro" id="IPR036390">
    <property type="entry name" value="WH_DNA-bd_sf"/>
</dbReference>
<protein>
    <recommendedName>
        <fullName evidence="8">HTH asnC-type domain-containing protein</fullName>
    </recommendedName>
</protein>
<dbReference type="Proteomes" id="UP000050940">
    <property type="component" value="Unassembled WGS sequence"/>
</dbReference>
<proteinExistence type="predicted"/>
<dbReference type="Pfam" id="PF01037">
    <property type="entry name" value="AsnC_trans_reg"/>
    <property type="match status" value="1"/>
</dbReference>
<evidence type="ECO:0000259" key="5">
    <source>
        <dbReference type="Pfam" id="PF13404"/>
    </source>
</evidence>
<evidence type="ECO:0000259" key="4">
    <source>
        <dbReference type="Pfam" id="PF01037"/>
    </source>
</evidence>
<evidence type="ECO:0000256" key="2">
    <source>
        <dbReference type="ARBA" id="ARBA00023125"/>
    </source>
</evidence>
<keyword evidence="1" id="KW-0805">Transcription regulation</keyword>
<dbReference type="GO" id="GO:0005829">
    <property type="term" value="C:cytosol"/>
    <property type="evidence" value="ECO:0007669"/>
    <property type="project" value="TreeGrafter"/>
</dbReference>
<dbReference type="InterPro" id="IPR011008">
    <property type="entry name" value="Dimeric_a/b-barrel"/>
</dbReference>
<feature type="domain" description="HTH asnC-type" evidence="5">
    <location>
        <begin position="3"/>
        <end position="43"/>
    </location>
</feature>
<evidence type="ECO:0000256" key="1">
    <source>
        <dbReference type="ARBA" id="ARBA00023015"/>
    </source>
</evidence>
<dbReference type="GO" id="GO:0043565">
    <property type="term" value="F:sequence-specific DNA binding"/>
    <property type="evidence" value="ECO:0007669"/>
    <property type="project" value="InterPro"/>
</dbReference>
<dbReference type="PANTHER" id="PTHR30154:SF55">
    <property type="entry name" value="HTH-TYPE TRANSCRIPTIONAL REGULATOR LRPB"/>
    <property type="match status" value="1"/>
</dbReference>
<keyword evidence="7" id="KW-1185">Reference proteome</keyword>
<dbReference type="STRING" id="659018.ABB34_04790"/>
<reference evidence="6 7" key="1">
    <citation type="submission" date="2015-05" db="EMBL/GenBank/DDBJ databases">
        <title>Genome sequencing and analysis of members of genus Stenotrophomonas.</title>
        <authorList>
            <person name="Patil P.P."/>
            <person name="Midha S."/>
            <person name="Patil P.B."/>
        </authorList>
    </citation>
    <scope>NUCLEOTIDE SEQUENCE [LARGE SCALE GENOMIC DNA]</scope>
    <source>
        <strain evidence="6 7">JCM 16244</strain>
    </source>
</reference>
<keyword evidence="2" id="KW-0238">DNA-binding</keyword>
<dbReference type="Pfam" id="PF13404">
    <property type="entry name" value="HTH_AsnC-type"/>
    <property type="match status" value="1"/>
</dbReference>
<dbReference type="PANTHER" id="PTHR30154">
    <property type="entry name" value="LEUCINE-RESPONSIVE REGULATORY PROTEIN"/>
    <property type="match status" value="1"/>
</dbReference>